<dbReference type="EMBL" id="PYLW01000001">
    <property type="protein sequence ID" value="PSV99890.1"/>
    <property type="molecule type" value="Genomic_DNA"/>
</dbReference>
<gene>
    <name evidence="2" type="primary">tssE</name>
    <name evidence="2" type="ORF">C9I88_01680</name>
    <name evidence="3" type="ORF">C9J52_17465</name>
</gene>
<dbReference type="GeneID" id="93548845"/>
<dbReference type="STRING" id="56192.UB38_12815"/>
<dbReference type="AlphaFoldDB" id="A0A0D8P4L2"/>
<keyword evidence="4" id="KW-1185">Reference proteome</keyword>
<evidence type="ECO:0000313" key="5">
    <source>
        <dbReference type="Proteomes" id="UP000241954"/>
    </source>
</evidence>
<dbReference type="InterPro" id="IPR017737">
    <property type="entry name" value="TssE1-like"/>
</dbReference>
<evidence type="ECO:0000313" key="3">
    <source>
        <dbReference type="EMBL" id="PSW92665.1"/>
    </source>
</evidence>
<dbReference type="PANTHER" id="PTHR38595:SF2">
    <property type="entry name" value="TYPE VI SECRETION SYSTEM BASEPLATE SUBUNIT TSSE"/>
    <property type="match status" value="1"/>
</dbReference>
<feature type="domain" description="IraD/Gp25-like" evidence="1">
    <location>
        <begin position="37"/>
        <end position="123"/>
    </location>
</feature>
<evidence type="ECO:0000313" key="2">
    <source>
        <dbReference type="EMBL" id="PSV99890.1"/>
    </source>
</evidence>
<accession>A0A0D8P4L2</accession>
<dbReference type="InterPro" id="IPR053176">
    <property type="entry name" value="T6SS_TssE1-like"/>
</dbReference>
<organism evidence="2 5">
    <name type="scientific">Photobacterium iliopiscarium</name>
    <dbReference type="NCBI Taxonomy" id="56192"/>
    <lineage>
        <taxon>Bacteria</taxon>
        <taxon>Pseudomonadati</taxon>
        <taxon>Pseudomonadota</taxon>
        <taxon>Gammaproteobacteria</taxon>
        <taxon>Vibrionales</taxon>
        <taxon>Vibrionaceae</taxon>
        <taxon>Photobacterium</taxon>
    </lineage>
</organism>
<dbReference type="Gene3D" id="3.10.450.40">
    <property type="match status" value="1"/>
</dbReference>
<reference evidence="2 5" key="1">
    <citation type="submission" date="2018-01" db="EMBL/GenBank/DDBJ databases">
        <title>Whole genome sequencing of Histamine producing bacteria.</title>
        <authorList>
            <person name="Butler K."/>
        </authorList>
    </citation>
    <scope>NUCLEOTIDE SEQUENCE [LARGE SCALE GENOMIC DNA]</scope>
    <source>
        <strain evidence="3 4">ATCC 51761</strain>
        <strain evidence="2 5">NCIMB 13481</strain>
    </source>
</reference>
<dbReference type="EMBL" id="PYOP01000036">
    <property type="protein sequence ID" value="PSW92665.1"/>
    <property type="molecule type" value="Genomic_DNA"/>
</dbReference>
<dbReference type="Pfam" id="PF04965">
    <property type="entry name" value="GPW_gp25"/>
    <property type="match status" value="1"/>
</dbReference>
<evidence type="ECO:0000259" key="1">
    <source>
        <dbReference type="Pfam" id="PF04965"/>
    </source>
</evidence>
<dbReference type="RefSeq" id="WP_045038344.1">
    <property type="nucleotide sequence ID" value="NZ_JZSR01000040.1"/>
</dbReference>
<dbReference type="PANTHER" id="PTHR38595">
    <property type="entry name" value="CYTOPLASMIC PROTEIN-RELATED"/>
    <property type="match status" value="1"/>
</dbReference>
<dbReference type="Proteomes" id="UP000241190">
    <property type="component" value="Unassembled WGS sequence"/>
</dbReference>
<proteinExistence type="predicted"/>
<dbReference type="OrthoDB" id="119583at2"/>
<dbReference type="NCBIfam" id="TIGR03357">
    <property type="entry name" value="VI_zyme"/>
    <property type="match status" value="1"/>
</dbReference>
<dbReference type="InterPro" id="IPR007048">
    <property type="entry name" value="IraD/Gp25-like"/>
</dbReference>
<evidence type="ECO:0000313" key="4">
    <source>
        <dbReference type="Proteomes" id="UP000241190"/>
    </source>
</evidence>
<sequence>MSYIELADRAYGVSLFERLETDAPQMTMTKAPDTKQILDSIKRNVAQLLNSRLGEAMSAPQLGLIDFNDAALGTHDLAFQIKSAIQRCLECYEPRLKQIDIRYVPDNGSPLNIFFHITASINSSALHESVRIDLLLDNCRKYRVI</sequence>
<dbReference type="SUPFAM" id="SSF160719">
    <property type="entry name" value="gpW/gp25-like"/>
    <property type="match status" value="1"/>
</dbReference>
<name>A0A0D8P4L2_9GAMM</name>
<comment type="caution">
    <text evidence="2">The sequence shown here is derived from an EMBL/GenBank/DDBJ whole genome shotgun (WGS) entry which is preliminary data.</text>
</comment>
<dbReference type="Proteomes" id="UP000241954">
    <property type="component" value="Unassembled WGS sequence"/>
</dbReference>
<protein>
    <submittedName>
        <fullName evidence="2">Type VI secretion system baseplate subunit TssE</fullName>
    </submittedName>
</protein>